<evidence type="ECO:0000313" key="2">
    <source>
        <dbReference type="EMBL" id="MEY2252491.1"/>
    </source>
</evidence>
<accession>A0ABV4B695</accession>
<comment type="caution">
    <text evidence="2">The sequence shown here is derived from an EMBL/GenBank/DDBJ whole genome shotgun (WGS) entry which is preliminary data.</text>
</comment>
<evidence type="ECO:0000256" key="1">
    <source>
        <dbReference type="SAM" id="MobiDB-lite"/>
    </source>
</evidence>
<protein>
    <submittedName>
        <fullName evidence="2">Uncharacterized protein</fullName>
    </submittedName>
</protein>
<gene>
    <name evidence="2" type="ORF">AB7A72_15845</name>
</gene>
<dbReference type="Proteomes" id="UP001562178">
    <property type="component" value="Unassembled WGS sequence"/>
</dbReference>
<feature type="region of interest" description="Disordered" evidence="1">
    <location>
        <begin position="1"/>
        <end position="22"/>
    </location>
</feature>
<proteinExistence type="predicted"/>
<name>A0ABV4B695_9BURK</name>
<reference evidence="2 3" key="1">
    <citation type="journal article" date="2016" name="Int. J. Syst. Evol. Microbiol.">
        <title>Description of Comamonas sediminis sp. nov., isolated from lagoon sediments.</title>
        <authorList>
            <person name="Subhash Y."/>
            <person name="Bang J.J."/>
            <person name="You T.H."/>
            <person name="Lee S.S."/>
        </authorList>
    </citation>
    <scope>NUCLEOTIDE SEQUENCE [LARGE SCALE GENOMIC DNA]</scope>
    <source>
        <strain evidence="2 3">JCM 31169</strain>
    </source>
</reference>
<dbReference type="EMBL" id="JBGBDC010000006">
    <property type="protein sequence ID" value="MEY2252491.1"/>
    <property type="molecule type" value="Genomic_DNA"/>
</dbReference>
<keyword evidence="3" id="KW-1185">Reference proteome</keyword>
<dbReference type="RefSeq" id="WP_369460521.1">
    <property type="nucleotide sequence ID" value="NZ_JBGBDC010000006.1"/>
</dbReference>
<evidence type="ECO:0000313" key="3">
    <source>
        <dbReference type="Proteomes" id="UP001562178"/>
    </source>
</evidence>
<organism evidence="2 3">
    <name type="scientific">Comamonas sediminis</name>
    <dbReference type="NCBI Taxonomy" id="1783360"/>
    <lineage>
        <taxon>Bacteria</taxon>
        <taxon>Pseudomonadati</taxon>
        <taxon>Pseudomonadota</taxon>
        <taxon>Betaproteobacteria</taxon>
        <taxon>Burkholderiales</taxon>
        <taxon>Comamonadaceae</taxon>
        <taxon>Comamonas</taxon>
    </lineage>
</organism>
<feature type="compositionally biased region" description="Polar residues" evidence="1">
    <location>
        <begin position="1"/>
        <end position="10"/>
    </location>
</feature>
<sequence length="96" mass="10724">MAMTKTTAQINAAAPQPGRRVREISPLLQQALDAGRRVCDDMLDGPEARQAMKREILEFADMGDRFLLGLIAGLTHPRLKRTDFSTTTQQPKEYVP</sequence>